<keyword evidence="1" id="KW-0732">Signal</keyword>
<organism evidence="3 4">
    <name type="scientific">Stakelama saccharophila</name>
    <dbReference type="NCBI Taxonomy" id="3075605"/>
    <lineage>
        <taxon>Bacteria</taxon>
        <taxon>Pseudomonadati</taxon>
        <taxon>Pseudomonadota</taxon>
        <taxon>Alphaproteobacteria</taxon>
        <taxon>Sphingomonadales</taxon>
        <taxon>Sphingomonadaceae</taxon>
        <taxon>Stakelama</taxon>
    </lineage>
</organism>
<protein>
    <submittedName>
        <fullName evidence="3">Lipid-binding SYLF domain-containing protein</fullName>
    </submittedName>
</protein>
<dbReference type="RefSeq" id="WP_313917048.1">
    <property type="nucleotide sequence ID" value="NZ_CP135076.1"/>
</dbReference>
<name>A0ABZ0BB46_9SPHN</name>
<keyword evidence="4" id="KW-1185">Reference proteome</keyword>
<proteinExistence type="predicted"/>
<feature type="chain" id="PRO_5045230338" evidence="1">
    <location>
        <begin position="21"/>
        <end position="241"/>
    </location>
</feature>
<dbReference type="PROSITE" id="PS51257">
    <property type="entry name" value="PROKAR_LIPOPROTEIN"/>
    <property type="match status" value="1"/>
</dbReference>
<evidence type="ECO:0000259" key="2">
    <source>
        <dbReference type="Pfam" id="PF04366"/>
    </source>
</evidence>
<dbReference type="PANTHER" id="PTHR15629">
    <property type="entry name" value="SH3YL1 PROTEIN"/>
    <property type="match status" value="1"/>
</dbReference>
<dbReference type="EMBL" id="CP135076">
    <property type="protein sequence ID" value="WNO54495.1"/>
    <property type="molecule type" value="Genomic_DNA"/>
</dbReference>
<gene>
    <name evidence="3" type="ORF">RPR59_04365</name>
</gene>
<dbReference type="InterPro" id="IPR007461">
    <property type="entry name" value="Ysc84_actin-binding"/>
</dbReference>
<dbReference type="PANTHER" id="PTHR15629:SF2">
    <property type="entry name" value="SH3 DOMAIN-CONTAINING YSC84-LIKE PROTEIN 1"/>
    <property type="match status" value="1"/>
</dbReference>
<evidence type="ECO:0000313" key="3">
    <source>
        <dbReference type="EMBL" id="WNO54495.1"/>
    </source>
</evidence>
<dbReference type="CDD" id="cd11524">
    <property type="entry name" value="SYLF"/>
    <property type="match status" value="1"/>
</dbReference>
<dbReference type="Pfam" id="PF04366">
    <property type="entry name" value="Ysc84"/>
    <property type="match status" value="1"/>
</dbReference>
<dbReference type="Proteomes" id="UP001302249">
    <property type="component" value="Chromosome"/>
</dbReference>
<sequence length="241" mass="24786">MRHTRTLLATAAAVSLAACSGQGPEAENGASAGNETIGMNTSQAATDDDAQDARTLVDEAARQVETMKADPDLAGLMQKAKGIYIVPEFGRGALIVGGRGGAGVVVANQDTGWSPPAFYDFGSLSVGAQAGGSGGQLAFLLMTDDAVNAFMSGNQVSLNAESGLSIINYSENAQASLGKGDIIMWSDTEGAYAGATVSVTDINWDDENNRAYYGRDVEPRQVLTGKVSAPQSSNLESALPS</sequence>
<feature type="domain" description="Ysc84 actin-binding" evidence="2">
    <location>
        <begin position="123"/>
        <end position="235"/>
    </location>
</feature>
<accession>A0ABZ0BB46</accession>
<reference evidence="3 4" key="1">
    <citation type="submission" date="2023-09" db="EMBL/GenBank/DDBJ databases">
        <authorList>
            <person name="Rey-Velasco X."/>
        </authorList>
    </citation>
    <scope>NUCLEOTIDE SEQUENCE [LARGE SCALE GENOMIC DNA]</scope>
    <source>
        <strain evidence="3 4">W311</strain>
    </source>
</reference>
<feature type="signal peptide" evidence="1">
    <location>
        <begin position="1"/>
        <end position="20"/>
    </location>
</feature>
<dbReference type="InterPro" id="IPR051702">
    <property type="entry name" value="SH3_domain_YSC84-like"/>
</dbReference>
<evidence type="ECO:0000313" key="4">
    <source>
        <dbReference type="Proteomes" id="UP001302249"/>
    </source>
</evidence>
<evidence type="ECO:0000256" key="1">
    <source>
        <dbReference type="SAM" id="SignalP"/>
    </source>
</evidence>